<sequence>MRRVRMLLGGIGIATAVAMTGTGIAAAAPDAPPPGERVTTLQVPPIGMSPVLAAYFTVEAVTGRAPGVVLLRTVSECYLLNSISAQQTCIPGPGNSMRANAVRVHWLNVNTGASGAATIPIGTVGSTDSPRPEVDVATGAGRIVVSTTAPAEYPQSLLPGFGTFDVP</sequence>
<dbReference type="PATRIC" id="fig|101510.16.peg.2070"/>
<dbReference type="AlphaFoldDB" id="Q0SF33"/>
<dbReference type="RefSeq" id="WP_011594900.1">
    <property type="nucleotide sequence ID" value="NC_008268.1"/>
</dbReference>
<protein>
    <recommendedName>
        <fullName evidence="4">Secreted protein</fullName>
    </recommendedName>
</protein>
<gene>
    <name evidence="2" type="ordered locus">RHA1_ro02046</name>
</gene>
<reference evidence="3" key="1">
    <citation type="journal article" date="2006" name="Proc. Natl. Acad. Sci. U.S.A.">
        <title>The complete genome of Rhodococcus sp. RHA1 provides insights into a catabolic powerhouse.</title>
        <authorList>
            <person name="McLeod M.P."/>
            <person name="Warren R.L."/>
            <person name="Hsiao W.W.L."/>
            <person name="Araki N."/>
            <person name="Myhre M."/>
            <person name="Fernandes C."/>
            <person name="Miyazawa D."/>
            <person name="Wong W."/>
            <person name="Lillquist A.L."/>
            <person name="Wang D."/>
            <person name="Dosanjh M."/>
            <person name="Hara H."/>
            <person name="Petrescu A."/>
            <person name="Morin R.D."/>
            <person name="Yang G."/>
            <person name="Stott J.M."/>
            <person name="Schein J.E."/>
            <person name="Shin H."/>
            <person name="Smailus D."/>
            <person name="Siddiqui A.S."/>
            <person name="Marra M.A."/>
            <person name="Jones S.J.M."/>
            <person name="Holt R."/>
            <person name="Brinkman F.S.L."/>
            <person name="Miyauchi K."/>
            <person name="Fukuda M."/>
            <person name="Davies J.E."/>
            <person name="Mohn W.W."/>
            <person name="Eltis L.D."/>
        </authorList>
    </citation>
    <scope>NUCLEOTIDE SEQUENCE [LARGE SCALE GENOMIC DNA]</scope>
    <source>
        <strain evidence="3">RHA1</strain>
    </source>
</reference>
<feature type="signal peptide" evidence="1">
    <location>
        <begin position="1"/>
        <end position="27"/>
    </location>
</feature>
<feature type="chain" id="PRO_5004176771" description="Secreted protein" evidence="1">
    <location>
        <begin position="28"/>
        <end position="167"/>
    </location>
</feature>
<dbReference type="KEGG" id="rha:RHA1_ro02046"/>
<dbReference type="EMBL" id="CP000431">
    <property type="protein sequence ID" value="ABG93853.1"/>
    <property type="molecule type" value="Genomic_DNA"/>
</dbReference>
<name>Q0SF33_RHOJR</name>
<accession>Q0SF33</accession>
<evidence type="ECO:0000313" key="2">
    <source>
        <dbReference type="EMBL" id="ABG93853.1"/>
    </source>
</evidence>
<evidence type="ECO:0000256" key="1">
    <source>
        <dbReference type="SAM" id="SignalP"/>
    </source>
</evidence>
<organism evidence="2 3">
    <name type="scientific">Rhodococcus jostii (strain RHA1)</name>
    <dbReference type="NCBI Taxonomy" id="101510"/>
    <lineage>
        <taxon>Bacteria</taxon>
        <taxon>Bacillati</taxon>
        <taxon>Actinomycetota</taxon>
        <taxon>Actinomycetes</taxon>
        <taxon>Mycobacteriales</taxon>
        <taxon>Nocardiaceae</taxon>
        <taxon>Rhodococcus</taxon>
    </lineage>
</organism>
<dbReference type="OrthoDB" id="4406657at2"/>
<evidence type="ECO:0000313" key="3">
    <source>
        <dbReference type="Proteomes" id="UP000008710"/>
    </source>
</evidence>
<keyword evidence="1" id="KW-0732">Signal</keyword>
<evidence type="ECO:0008006" key="4">
    <source>
        <dbReference type="Google" id="ProtNLM"/>
    </source>
</evidence>
<proteinExistence type="predicted"/>
<dbReference type="Proteomes" id="UP000008710">
    <property type="component" value="Chromosome"/>
</dbReference>
<dbReference type="HOGENOM" id="CLU_1617716_0_0_11"/>